<sequence length="306" mass="33862">MRQPSVQFSTIASLLLHTAIFAAFMYTIKHQPHFVLPKAYTVKLVAPVKTAQVQPSLGTPQTVQKPVEKEPPPVKEEPSKAKKYEMKEAPKPVPEPPKPVETSKAPVKPVNEEAHKVLPKPVKEVKKVPEPVAVKPDIKPEVTKKTPPVKEQPKEQPKDSSKDSAKDTTSVEDRISMLKSKKKLEQHAMLRSVVDLSKKDVKMGQSPTGASQSTSPSFGDAVNNEYSDIVGAHVRKRWAYPESAKKSLEAIVVFTIRQDGRIEGMKLEKSSGNSFFDRTAMSAVSKSIPMPQPPLDTYEVGIRFTQ</sequence>
<evidence type="ECO:0000256" key="4">
    <source>
        <dbReference type="ARBA" id="ARBA00023136"/>
    </source>
</evidence>
<feature type="transmembrane region" description="Helical" evidence="6">
    <location>
        <begin position="6"/>
        <end position="28"/>
    </location>
</feature>
<keyword evidence="3 6" id="KW-1133">Transmembrane helix</keyword>
<protein>
    <submittedName>
        <fullName evidence="8">Transport protein TonB</fullName>
    </submittedName>
</protein>
<evidence type="ECO:0000256" key="2">
    <source>
        <dbReference type="ARBA" id="ARBA00022692"/>
    </source>
</evidence>
<evidence type="ECO:0000256" key="5">
    <source>
        <dbReference type="SAM" id="MobiDB-lite"/>
    </source>
</evidence>
<proteinExistence type="predicted"/>
<comment type="subcellular location">
    <subcellularLocation>
        <location evidence="1">Membrane</location>
        <topology evidence="1">Single-pass membrane protein</topology>
    </subcellularLocation>
</comment>
<dbReference type="Pfam" id="PF13103">
    <property type="entry name" value="TonB_2"/>
    <property type="match status" value="1"/>
</dbReference>
<keyword evidence="9" id="KW-1185">Reference proteome</keyword>
<evidence type="ECO:0000313" key="8">
    <source>
        <dbReference type="EMBL" id="KWT84401.1"/>
    </source>
</evidence>
<dbReference type="InterPro" id="IPR006260">
    <property type="entry name" value="TonB/TolA_C"/>
</dbReference>
<evidence type="ECO:0000256" key="3">
    <source>
        <dbReference type="ARBA" id="ARBA00022989"/>
    </source>
</evidence>
<accession>A0ABR5SEE6</accession>
<evidence type="ECO:0000313" key="9">
    <source>
        <dbReference type="Proteomes" id="UP000060487"/>
    </source>
</evidence>
<evidence type="ECO:0000259" key="7">
    <source>
        <dbReference type="PROSITE" id="PS52015"/>
    </source>
</evidence>
<gene>
    <name evidence="8" type="ORF">ASN18_1896</name>
</gene>
<feature type="compositionally biased region" description="Polar residues" evidence="5">
    <location>
        <begin position="55"/>
        <end position="64"/>
    </location>
</feature>
<reference evidence="8 9" key="1">
    <citation type="submission" date="2015-11" db="EMBL/GenBank/DDBJ databases">
        <authorList>
            <person name="Lin W."/>
        </authorList>
    </citation>
    <scope>NUCLEOTIDE SEQUENCE [LARGE SCALE GENOMIC DNA]</scope>
    <source>
        <strain evidence="8 9">HCH-1</strain>
    </source>
</reference>
<feature type="region of interest" description="Disordered" evidence="5">
    <location>
        <begin position="55"/>
        <end position="116"/>
    </location>
</feature>
<dbReference type="Gene3D" id="3.30.1150.10">
    <property type="match status" value="1"/>
</dbReference>
<dbReference type="EMBL" id="LNQR01000068">
    <property type="protein sequence ID" value="KWT84401.1"/>
    <property type="molecule type" value="Genomic_DNA"/>
</dbReference>
<name>A0ABR5SEE6_9BACT</name>
<keyword evidence="4 6" id="KW-0472">Membrane</keyword>
<comment type="caution">
    <text evidence="8">The sequence shown here is derived from an EMBL/GenBank/DDBJ whole genome shotgun (WGS) entry which is preliminary data.</text>
</comment>
<evidence type="ECO:0000256" key="6">
    <source>
        <dbReference type="SAM" id="Phobius"/>
    </source>
</evidence>
<feature type="domain" description="TonB C-terminal" evidence="7">
    <location>
        <begin position="225"/>
        <end position="306"/>
    </location>
</feature>
<dbReference type="InterPro" id="IPR037682">
    <property type="entry name" value="TonB_C"/>
</dbReference>
<feature type="compositionally biased region" description="Basic and acidic residues" evidence="5">
    <location>
        <begin position="151"/>
        <end position="176"/>
    </location>
</feature>
<organism evidence="8 9">
    <name type="scientific">Candidatus Magnetominusculus xianensis</name>
    <dbReference type="NCBI Taxonomy" id="1748249"/>
    <lineage>
        <taxon>Bacteria</taxon>
        <taxon>Pseudomonadati</taxon>
        <taxon>Nitrospirota</taxon>
        <taxon>Nitrospiria</taxon>
        <taxon>Nitrospirales</taxon>
        <taxon>Nitrospiraceae</taxon>
        <taxon>Candidatus Magnetominusculus</taxon>
    </lineage>
</organism>
<feature type="region of interest" description="Disordered" evidence="5">
    <location>
        <begin position="136"/>
        <end position="184"/>
    </location>
</feature>
<dbReference type="Proteomes" id="UP000060487">
    <property type="component" value="Unassembled WGS sequence"/>
</dbReference>
<dbReference type="PROSITE" id="PS52015">
    <property type="entry name" value="TONB_CTD"/>
    <property type="match status" value="1"/>
</dbReference>
<feature type="compositionally biased region" description="Basic and acidic residues" evidence="5">
    <location>
        <begin position="66"/>
        <end position="90"/>
    </location>
</feature>
<dbReference type="NCBIfam" id="TIGR01352">
    <property type="entry name" value="tonB_Cterm"/>
    <property type="match status" value="1"/>
</dbReference>
<evidence type="ECO:0000256" key="1">
    <source>
        <dbReference type="ARBA" id="ARBA00004167"/>
    </source>
</evidence>
<dbReference type="SUPFAM" id="SSF74653">
    <property type="entry name" value="TolA/TonB C-terminal domain"/>
    <property type="match status" value="1"/>
</dbReference>
<keyword evidence="2 6" id="KW-0812">Transmembrane</keyword>